<organism evidence="1 2">
    <name type="scientific">Penicillium capsulatum</name>
    <dbReference type="NCBI Taxonomy" id="69766"/>
    <lineage>
        <taxon>Eukaryota</taxon>
        <taxon>Fungi</taxon>
        <taxon>Dikarya</taxon>
        <taxon>Ascomycota</taxon>
        <taxon>Pezizomycotina</taxon>
        <taxon>Eurotiomycetes</taxon>
        <taxon>Eurotiomycetidae</taxon>
        <taxon>Eurotiales</taxon>
        <taxon>Aspergillaceae</taxon>
        <taxon>Penicillium</taxon>
    </lineage>
</organism>
<proteinExistence type="predicted"/>
<comment type="caution">
    <text evidence="1">The sequence shown here is derived from an EMBL/GenBank/DDBJ whole genome shotgun (WGS) entry which is preliminary data.</text>
</comment>
<dbReference type="EMBL" id="JAPQKO010000003">
    <property type="protein sequence ID" value="KAJ5173064.1"/>
    <property type="molecule type" value="Genomic_DNA"/>
</dbReference>
<gene>
    <name evidence="1" type="ORF">N7492_005657</name>
</gene>
<keyword evidence="2" id="KW-1185">Reference proteome</keyword>
<name>A0A9W9LR83_9EURO</name>
<evidence type="ECO:0000313" key="2">
    <source>
        <dbReference type="Proteomes" id="UP001146351"/>
    </source>
</evidence>
<evidence type="ECO:0000313" key="1">
    <source>
        <dbReference type="EMBL" id="KAJ5173064.1"/>
    </source>
</evidence>
<sequence length="78" mass="9164">MEESLKDTIKTQADALALMEKYEKNQGLSSFGKYRTRQTFIALQGDQWKEDNPKADEKDRPADEKIVEKHWKNFKSKT</sequence>
<protein>
    <submittedName>
        <fullName evidence="1">Uncharacterized protein</fullName>
    </submittedName>
</protein>
<accession>A0A9W9LR83</accession>
<reference evidence="1" key="1">
    <citation type="submission" date="2022-11" db="EMBL/GenBank/DDBJ databases">
        <authorList>
            <person name="Petersen C."/>
        </authorList>
    </citation>
    <scope>NUCLEOTIDE SEQUENCE</scope>
    <source>
        <strain evidence="1">IBT 21917</strain>
    </source>
</reference>
<dbReference type="AlphaFoldDB" id="A0A9W9LR83"/>
<reference evidence="1" key="2">
    <citation type="journal article" date="2023" name="IMA Fungus">
        <title>Comparative genomic study of the Penicillium genus elucidates a diverse pangenome and 15 lateral gene transfer events.</title>
        <authorList>
            <person name="Petersen C."/>
            <person name="Sorensen T."/>
            <person name="Nielsen M.R."/>
            <person name="Sondergaard T.E."/>
            <person name="Sorensen J.L."/>
            <person name="Fitzpatrick D.A."/>
            <person name="Frisvad J.C."/>
            <person name="Nielsen K.L."/>
        </authorList>
    </citation>
    <scope>NUCLEOTIDE SEQUENCE</scope>
    <source>
        <strain evidence="1">IBT 21917</strain>
    </source>
</reference>
<dbReference type="Proteomes" id="UP001146351">
    <property type="component" value="Unassembled WGS sequence"/>
</dbReference>